<gene>
    <name evidence="1" type="ORF">N7492_001071</name>
</gene>
<organism evidence="1 2">
    <name type="scientific">Penicillium capsulatum</name>
    <dbReference type="NCBI Taxonomy" id="69766"/>
    <lineage>
        <taxon>Eukaryota</taxon>
        <taxon>Fungi</taxon>
        <taxon>Dikarya</taxon>
        <taxon>Ascomycota</taxon>
        <taxon>Pezizomycotina</taxon>
        <taxon>Eurotiomycetes</taxon>
        <taxon>Eurotiomycetidae</taxon>
        <taxon>Eurotiales</taxon>
        <taxon>Aspergillaceae</taxon>
        <taxon>Penicillium</taxon>
    </lineage>
</organism>
<accession>A0A9W9IRP5</accession>
<comment type="caution">
    <text evidence="1">The sequence shown here is derived from an EMBL/GenBank/DDBJ whole genome shotgun (WGS) entry which is preliminary data.</text>
</comment>
<evidence type="ECO:0000313" key="2">
    <source>
        <dbReference type="Proteomes" id="UP001146351"/>
    </source>
</evidence>
<dbReference type="EMBL" id="JAPQKO010000001">
    <property type="protein sequence ID" value="KAJ5183455.1"/>
    <property type="molecule type" value="Genomic_DNA"/>
</dbReference>
<keyword evidence="2" id="KW-1185">Reference proteome</keyword>
<sequence length="102" mass="11125">MTQLDSNGLALTMRKVDYFLQQANLRVFPEPQATGRNTALWLNAGRLDDNETGTSLSNRAVVRRVPGGDVPITGTVLARGSQTEAAVKGCSADSEWAEEFWK</sequence>
<evidence type="ECO:0000313" key="1">
    <source>
        <dbReference type="EMBL" id="KAJ5183455.1"/>
    </source>
</evidence>
<reference evidence="1" key="2">
    <citation type="journal article" date="2023" name="IMA Fungus">
        <title>Comparative genomic study of the Penicillium genus elucidates a diverse pangenome and 15 lateral gene transfer events.</title>
        <authorList>
            <person name="Petersen C."/>
            <person name="Sorensen T."/>
            <person name="Nielsen M.R."/>
            <person name="Sondergaard T.E."/>
            <person name="Sorensen J.L."/>
            <person name="Fitzpatrick D.A."/>
            <person name="Frisvad J.C."/>
            <person name="Nielsen K.L."/>
        </authorList>
    </citation>
    <scope>NUCLEOTIDE SEQUENCE</scope>
    <source>
        <strain evidence="1">IBT 21917</strain>
    </source>
</reference>
<dbReference type="Proteomes" id="UP001146351">
    <property type="component" value="Unassembled WGS sequence"/>
</dbReference>
<reference evidence="1" key="1">
    <citation type="submission" date="2022-11" db="EMBL/GenBank/DDBJ databases">
        <authorList>
            <person name="Petersen C."/>
        </authorList>
    </citation>
    <scope>NUCLEOTIDE SEQUENCE</scope>
    <source>
        <strain evidence="1">IBT 21917</strain>
    </source>
</reference>
<name>A0A9W9IRP5_9EURO</name>
<proteinExistence type="predicted"/>
<protein>
    <submittedName>
        <fullName evidence="1">Uncharacterized protein</fullName>
    </submittedName>
</protein>
<dbReference type="AlphaFoldDB" id="A0A9W9IRP5"/>